<dbReference type="Pfam" id="PF01541">
    <property type="entry name" value="GIY-YIG"/>
    <property type="match status" value="1"/>
</dbReference>
<accession>A0A1F5DP66</accession>
<evidence type="ECO:0000259" key="1">
    <source>
        <dbReference type="PROSITE" id="PS50164"/>
    </source>
</evidence>
<sequence>MCSKYFLYVLKSQKDNKHYVGITKDIDFRVNQHNWGKVKSTKARRPLVLIHPSELRVASQF</sequence>
<dbReference type="AlphaFoldDB" id="A0A1F5DP66"/>
<dbReference type="PROSITE" id="PS50164">
    <property type="entry name" value="GIY_YIG"/>
    <property type="match status" value="1"/>
</dbReference>
<dbReference type="EMBL" id="MEZT01000012">
    <property type="protein sequence ID" value="OGD56844.1"/>
    <property type="molecule type" value="Genomic_DNA"/>
</dbReference>
<gene>
    <name evidence="2" type="ORF">A2V71_01040</name>
</gene>
<feature type="domain" description="GIY-YIG" evidence="1">
    <location>
        <begin position="3"/>
        <end position="61"/>
    </location>
</feature>
<proteinExistence type="predicted"/>
<dbReference type="InterPro" id="IPR035901">
    <property type="entry name" value="GIY-YIG_endonuc_sf"/>
</dbReference>
<reference evidence="2 3" key="1">
    <citation type="journal article" date="2016" name="Nat. Commun.">
        <title>Thousands of microbial genomes shed light on interconnected biogeochemical processes in an aquifer system.</title>
        <authorList>
            <person name="Anantharaman K."/>
            <person name="Brown C.T."/>
            <person name="Hug L.A."/>
            <person name="Sharon I."/>
            <person name="Castelle C.J."/>
            <person name="Probst A.J."/>
            <person name="Thomas B.C."/>
            <person name="Singh A."/>
            <person name="Wilkins M.J."/>
            <person name="Karaoz U."/>
            <person name="Brodie E.L."/>
            <person name="Williams K.H."/>
            <person name="Hubbard S.S."/>
            <person name="Banfield J.F."/>
        </authorList>
    </citation>
    <scope>NUCLEOTIDE SEQUENCE [LARGE SCALE GENOMIC DNA]</scope>
</reference>
<organism evidence="2 3">
    <name type="scientific">Candidatus Berkelbacteria bacterium RBG_13_40_8</name>
    <dbReference type="NCBI Taxonomy" id="1797467"/>
    <lineage>
        <taxon>Bacteria</taxon>
        <taxon>Candidatus Berkelbacteria</taxon>
    </lineage>
</organism>
<evidence type="ECO:0000313" key="2">
    <source>
        <dbReference type="EMBL" id="OGD56844.1"/>
    </source>
</evidence>
<dbReference type="Gene3D" id="3.40.1440.10">
    <property type="entry name" value="GIY-YIG endonuclease"/>
    <property type="match status" value="1"/>
</dbReference>
<dbReference type="Proteomes" id="UP000178764">
    <property type="component" value="Unassembled WGS sequence"/>
</dbReference>
<evidence type="ECO:0000313" key="3">
    <source>
        <dbReference type="Proteomes" id="UP000178764"/>
    </source>
</evidence>
<dbReference type="SUPFAM" id="SSF82771">
    <property type="entry name" value="GIY-YIG endonuclease"/>
    <property type="match status" value="1"/>
</dbReference>
<protein>
    <recommendedName>
        <fullName evidence="1">GIY-YIG domain-containing protein</fullName>
    </recommendedName>
</protein>
<comment type="caution">
    <text evidence="2">The sequence shown here is derived from an EMBL/GenBank/DDBJ whole genome shotgun (WGS) entry which is preliminary data.</text>
</comment>
<dbReference type="InterPro" id="IPR000305">
    <property type="entry name" value="GIY-YIG_endonuc"/>
</dbReference>
<name>A0A1F5DP66_9BACT</name>